<reference evidence="2" key="1">
    <citation type="submission" date="2009-10" db="EMBL/GenBank/DDBJ databases">
        <title>Diversity of trophic interactions inside an arsenic-rich microbial ecosystem.</title>
        <authorList>
            <person name="Bertin P.N."/>
            <person name="Heinrich-Salmeron A."/>
            <person name="Pelletier E."/>
            <person name="Goulhen-Chollet F."/>
            <person name="Arsene-Ploetze F."/>
            <person name="Gallien S."/>
            <person name="Calteau A."/>
            <person name="Vallenet D."/>
            <person name="Casiot C."/>
            <person name="Chane-Woon-Ming B."/>
            <person name="Giloteaux L."/>
            <person name="Barakat M."/>
            <person name="Bonnefoy V."/>
            <person name="Bruneel O."/>
            <person name="Chandler M."/>
            <person name="Cleiss J."/>
            <person name="Duran R."/>
            <person name="Elbaz-Poulichet F."/>
            <person name="Fonknechten N."/>
            <person name="Lauga B."/>
            <person name="Mornico D."/>
            <person name="Ortet P."/>
            <person name="Schaeffer C."/>
            <person name="Siguier P."/>
            <person name="Alexander Thil Smith A."/>
            <person name="Van Dorsselaer A."/>
            <person name="Weissenbach J."/>
            <person name="Medigue C."/>
            <person name="Le Paslier D."/>
        </authorList>
    </citation>
    <scope>NUCLEOTIDE SEQUENCE</scope>
</reference>
<evidence type="ECO:0000313" key="2">
    <source>
        <dbReference type="EMBL" id="CBH73989.1"/>
    </source>
</evidence>
<dbReference type="AlphaFoldDB" id="E6PC06"/>
<comment type="caution">
    <text evidence="2">The sequence shown here is derived from an EMBL/GenBank/DDBJ whole genome shotgun (WGS) entry which is preliminary data.</text>
</comment>
<evidence type="ECO:0000256" key="1">
    <source>
        <dbReference type="SAM" id="MobiDB-lite"/>
    </source>
</evidence>
<organism evidence="2">
    <name type="scientific">mine drainage metagenome</name>
    <dbReference type="NCBI Taxonomy" id="410659"/>
    <lineage>
        <taxon>unclassified sequences</taxon>
        <taxon>metagenomes</taxon>
        <taxon>ecological metagenomes</taxon>
    </lineage>
</organism>
<proteinExistence type="predicted"/>
<dbReference type="SUPFAM" id="SSF49452">
    <property type="entry name" value="Starch-binding domain-like"/>
    <property type="match status" value="1"/>
</dbReference>
<dbReference type="GO" id="GO:0030246">
    <property type="term" value="F:carbohydrate binding"/>
    <property type="evidence" value="ECO:0007669"/>
    <property type="project" value="InterPro"/>
</dbReference>
<name>E6PC06_9ZZZZ</name>
<dbReference type="InterPro" id="IPR013784">
    <property type="entry name" value="Carb-bd-like_fold"/>
</dbReference>
<protein>
    <recommendedName>
        <fullName evidence="3">Carboxypeptidase regulatory-like domain-containing protein</fullName>
    </recommendedName>
</protein>
<dbReference type="EMBL" id="CABL01000001">
    <property type="protein sequence ID" value="CBH73989.1"/>
    <property type="molecule type" value="Genomic_DNA"/>
</dbReference>
<feature type="region of interest" description="Disordered" evidence="1">
    <location>
        <begin position="111"/>
        <end position="132"/>
    </location>
</feature>
<feature type="compositionally biased region" description="Low complexity" evidence="1">
    <location>
        <begin position="112"/>
        <end position="122"/>
    </location>
</feature>
<accession>E6PC06</accession>
<dbReference type="PROSITE" id="PS51257">
    <property type="entry name" value="PROKAR_LIPOPROTEIN"/>
    <property type="match status" value="1"/>
</dbReference>
<feature type="compositionally biased region" description="Pro residues" evidence="1">
    <location>
        <begin position="123"/>
        <end position="132"/>
    </location>
</feature>
<dbReference type="Pfam" id="PF13620">
    <property type="entry name" value="CarboxypepD_reg"/>
    <property type="match status" value="1"/>
</dbReference>
<sequence length="132" mass="13279">MKALLRGFALLAVSLILSGCNDGALPPGATYASLSGTVIDSATNQPIAGAIVTLDTVLTATSDTSGHFTFAKVPTGDYDYTVQVAGYKTLSSSGSATPGKPNAIVVRLVVKPTAPSPGTTTPASPPPGRSFR</sequence>
<evidence type="ECO:0008006" key="3">
    <source>
        <dbReference type="Google" id="ProtNLM"/>
    </source>
</evidence>
<gene>
    <name evidence="2" type="ORF">CARN1_1876</name>
</gene>
<dbReference type="Gene3D" id="2.60.40.1120">
    <property type="entry name" value="Carboxypeptidase-like, regulatory domain"/>
    <property type="match status" value="1"/>
</dbReference>